<feature type="transmembrane region" description="Helical" evidence="2">
    <location>
        <begin position="264"/>
        <end position="282"/>
    </location>
</feature>
<dbReference type="EMBL" id="AOME01000079">
    <property type="protein sequence ID" value="EMA49163.1"/>
    <property type="molecule type" value="Genomic_DNA"/>
</dbReference>
<keyword evidence="2" id="KW-0812">Transmembrane</keyword>
<reference evidence="3 4" key="1">
    <citation type="journal article" date="2014" name="PLoS Genet.">
        <title>Phylogenetically driven sequencing of extremely halophilic archaea reveals strategies for static and dynamic osmo-response.</title>
        <authorList>
            <person name="Becker E.A."/>
            <person name="Seitzer P.M."/>
            <person name="Tritt A."/>
            <person name="Larsen D."/>
            <person name="Krusor M."/>
            <person name="Yao A.I."/>
            <person name="Wu D."/>
            <person name="Madern D."/>
            <person name="Eisen J.A."/>
            <person name="Darling A.E."/>
            <person name="Facciotti M.T."/>
        </authorList>
    </citation>
    <scope>NUCLEOTIDE SEQUENCE [LARGE SCALE GENOMIC DNA]</scope>
    <source>
        <strain evidence="3 4">DSM 8989</strain>
    </source>
</reference>
<keyword evidence="2" id="KW-1133">Transmembrane helix</keyword>
<feature type="transmembrane region" description="Helical" evidence="2">
    <location>
        <begin position="210"/>
        <end position="227"/>
    </location>
</feature>
<keyword evidence="2" id="KW-0472">Membrane</keyword>
<keyword evidence="4" id="KW-1185">Reference proteome</keyword>
<evidence type="ECO:0008006" key="5">
    <source>
        <dbReference type="Google" id="ProtNLM"/>
    </source>
</evidence>
<dbReference type="Pfam" id="PF07187">
    <property type="entry name" value="DUF1405"/>
    <property type="match status" value="1"/>
</dbReference>
<dbReference type="AlphaFoldDB" id="M0MV10"/>
<accession>M0MV10</accession>
<dbReference type="Proteomes" id="UP000011625">
    <property type="component" value="Unassembled WGS sequence"/>
</dbReference>
<comment type="caution">
    <text evidence="3">The sequence shown here is derived from an EMBL/GenBank/DDBJ whole genome shotgun (WGS) entry which is preliminary data.</text>
</comment>
<dbReference type="STRING" id="1227456.C450_17898"/>
<feature type="compositionally biased region" description="Polar residues" evidence="1">
    <location>
        <begin position="1"/>
        <end position="28"/>
    </location>
</feature>
<feature type="transmembrane region" description="Helical" evidence="2">
    <location>
        <begin position="159"/>
        <end position="179"/>
    </location>
</feature>
<dbReference type="PATRIC" id="fig|1227456.3.peg.3638"/>
<feature type="transmembrane region" description="Helical" evidence="2">
    <location>
        <begin position="97"/>
        <end position="116"/>
    </location>
</feature>
<protein>
    <recommendedName>
        <fullName evidence="5">DUF1405 domain-containing protein</fullName>
    </recommendedName>
</protein>
<gene>
    <name evidence="3" type="ORF">C450_17898</name>
</gene>
<dbReference type="PANTHER" id="PTHR40042">
    <property type="entry name" value="HYPOTHETICAL MEMBRANE SPANNING PROTEIN"/>
    <property type="match status" value="1"/>
</dbReference>
<dbReference type="InterPro" id="IPR009845">
    <property type="entry name" value="DUF1405"/>
</dbReference>
<evidence type="ECO:0000256" key="1">
    <source>
        <dbReference type="SAM" id="MobiDB-lite"/>
    </source>
</evidence>
<feature type="region of interest" description="Disordered" evidence="1">
    <location>
        <begin position="1"/>
        <end position="40"/>
    </location>
</feature>
<name>M0MV10_9EURY</name>
<feature type="transmembrane region" description="Helical" evidence="2">
    <location>
        <begin position="136"/>
        <end position="152"/>
    </location>
</feature>
<evidence type="ECO:0000256" key="2">
    <source>
        <dbReference type="SAM" id="Phobius"/>
    </source>
</evidence>
<evidence type="ECO:0000313" key="4">
    <source>
        <dbReference type="Proteomes" id="UP000011625"/>
    </source>
</evidence>
<feature type="transmembrane region" description="Helical" evidence="2">
    <location>
        <begin position="185"/>
        <end position="203"/>
    </location>
</feature>
<proteinExistence type="predicted"/>
<organism evidence="3 4">
    <name type="scientific">Halococcus salifodinae DSM 8989</name>
    <dbReference type="NCBI Taxonomy" id="1227456"/>
    <lineage>
        <taxon>Archaea</taxon>
        <taxon>Methanobacteriati</taxon>
        <taxon>Methanobacteriota</taxon>
        <taxon>Stenosarchaea group</taxon>
        <taxon>Halobacteria</taxon>
        <taxon>Halobacteriales</taxon>
        <taxon>Halococcaceae</taxon>
        <taxon>Halococcus</taxon>
    </lineage>
</organism>
<dbReference type="PANTHER" id="PTHR40042:SF1">
    <property type="entry name" value="DUF1405 DOMAIN-CONTAINING PROTEIN"/>
    <property type="match status" value="1"/>
</dbReference>
<sequence length="292" mass="31878">MSRWGSNTSTTSVAISTARSTPHSTDQSLRFGGLDGTPSSDRTAIVLPRPPFDHTMAGEPGVGPLGRVLDGRVPDRDALPWYVAPVPRAIEDLGFRLVWLVITVNLVGTAFGFWYYRVQFAGTPIVMWPFVPDSPAATLFVALSLAAWKFGYDPEWLNALAFFGCLKLGLWTPFVQLFVNGPSGIAAWLYWFLILSHLAMALQAFVIHRYADFPVGAVAVAVAWYGFNDVVDYFVPLVGDYHHTLLRAEFVDGVIGHSLPAHDLAAAAAVTLTLLATFLVLATRVKKLETGQ</sequence>
<evidence type="ECO:0000313" key="3">
    <source>
        <dbReference type="EMBL" id="EMA49163.1"/>
    </source>
</evidence>